<evidence type="ECO:0000313" key="17">
    <source>
        <dbReference type="EMBL" id="SEO72414.1"/>
    </source>
</evidence>
<evidence type="ECO:0000256" key="7">
    <source>
        <dbReference type="ARBA" id="ARBA00022915"/>
    </source>
</evidence>
<dbReference type="HAMAP" id="MF_00418">
    <property type="entry name" value="DapA"/>
    <property type="match status" value="1"/>
</dbReference>
<comment type="subcellular location">
    <subcellularLocation>
        <location evidence="12">Cytoplasm</location>
    </subcellularLocation>
</comment>
<dbReference type="GO" id="GO:0008840">
    <property type="term" value="F:4-hydroxy-tetrahydrodipicolinate synthase activity"/>
    <property type="evidence" value="ECO:0007669"/>
    <property type="project" value="UniProtKB-UniRule"/>
</dbReference>
<accession>A0A1H8S1U9</accession>
<dbReference type="UniPathway" id="UPA00034">
    <property type="reaction ID" value="UER00017"/>
</dbReference>
<dbReference type="GO" id="GO:0009089">
    <property type="term" value="P:lysine biosynthetic process via diaminopimelate"/>
    <property type="evidence" value="ECO:0007669"/>
    <property type="project" value="UniProtKB-UniRule"/>
</dbReference>
<evidence type="ECO:0000313" key="18">
    <source>
        <dbReference type="Proteomes" id="UP000198960"/>
    </source>
</evidence>
<evidence type="ECO:0000256" key="11">
    <source>
        <dbReference type="ARBA" id="ARBA00047836"/>
    </source>
</evidence>
<evidence type="ECO:0000256" key="10">
    <source>
        <dbReference type="ARBA" id="ARBA00023270"/>
    </source>
</evidence>
<dbReference type="CDD" id="cd00950">
    <property type="entry name" value="DHDPS"/>
    <property type="match status" value="1"/>
</dbReference>
<evidence type="ECO:0000256" key="12">
    <source>
        <dbReference type="HAMAP-Rule" id="MF_00418"/>
    </source>
</evidence>
<evidence type="ECO:0000256" key="6">
    <source>
        <dbReference type="ARBA" id="ARBA00022605"/>
    </source>
</evidence>
<dbReference type="STRING" id="673521.SAMN05660991_01479"/>
<gene>
    <name evidence="12" type="primary">dapA</name>
    <name evidence="17" type="ORF">SAMN05660991_01479</name>
</gene>
<evidence type="ECO:0000256" key="8">
    <source>
        <dbReference type="ARBA" id="ARBA00023154"/>
    </source>
</evidence>
<evidence type="ECO:0000256" key="14">
    <source>
        <dbReference type="PIRSR" id="PIRSR001365-1"/>
    </source>
</evidence>
<protein>
    <recommendedName>
        <fullName evidence="4 12">4-hydroxy-tetrahydrodipicolinate synthase</fullName>
        <shortName evidence="12">HTPA synthase</shortName>
        <ecNumber evidence="4 12">4.3.3.7</ecNumber>
    </recommendedName>
</protein>
<dbReference type="PIRSF" id="PIRSF001365">
    <property type="entry name" value="DHDPS"/>
    <property type="match status" value="1"/>
</dbReference>
<feature type="binding site" evidence="12 15">
    <location>
        <position position="86"/>
    </location>
    <ligand>
        <name>pyruvate</name>
        <dbReference type="ChEBI" id="CHEBI:15361"/>
    </ligand>
</feature>
<dbReference type="EMBL" id="FOEE01000003">
    <property type="protein sequence ID" value="SEO72414.1"/>
    <property type="molecule type" value="Genomic_DNA"/>
</dbReference>
<feature type="binding site" evidence="12 15">
    <location>
        <position position="238"/>
    </location>
    <ligand>
        <name>pyruvate</name>
        <dbReference type="ChEBI" id="CHEBI:15361"/>
    </ligand>
</feature>
<comment type="pathway">
    <text evidence="2 12">Amino-acid biosynthesis; L-lysine biosynthesis via DAP pathway; (S)-tetrahydrodipicolinate from L-aspartate: step 3/4.</text>
</comment>
<dbReference type="EC" id="4.3.3.7" evidence="4 12"/>
<dbReference type="InterPro" id="IPR002220">
    <property type="entry name" value="DapA-like"/>
</dbReference>
<comment type="function">
    <text evidence="1 12">Catalyzes the condensation of (S)-aspartate-beta-semialdehyde [(S)-ASA] and pyruvate to 4-hydroxy-tetrahydrodipicolinate (HTPA).</text>
</comment>
<keyword evidence="6 12" id="KW-0028">Amino-acid biosynthesis</keyword>
<evidence type="ECO:0000256" key="9">
    <source>
        <dbReference type="ARBA" id="ARBA00023239"/>
    </source>
</evidence>
<dbReference type="Pfam" id="PF00701">
    <property type="entry name" value="DHDPS"/>
    <property type="match status" value="1"/>
</dbReference>
<dbReference type="PRINTS" id="PR00146">
    <property type="entry name" value="DHPICSNTHASE"/>
</dbReference>
<dbReference type="AlphaFoldDB" id="A0A1H8S1U9"/>
<dbReference type="InterPro" id="IPR020625">
    <property type="entry name" value="Schiff_base-form_aldolases_AS"/>
</dbReference>
<dbReference type="GO" id="GO:0019877">
    <property type="term" value="P:diaminopimelate biosynthetic process"/>
    <property type="evidence" value="ECO:0007669"/>
    <property type="project" value="UniProtKB-UniRule"/>
</dbReference>
<dbReference type="SMART" id="SM01130">
    <property type="entry name" value="DHDPS"/>
    <property type="match status" value="1"/>
</dbReference>
<keyword evidence="10 12" id="KW-0704">Schiff base</keyword>
<feature type="active site" description="Schiff-base intermediate with substrate" evidence="12 14">
    <location>
        <position position="203"/>
    </location>
</feature>
<name>A0A1H8S1U9_9ACTN</name>
<keyword evidence="18" id="KW-1185">Reference proteome</keyword>
<proteinExistence type="inferred from homology"/>
<dbReference type="PANTHER" id="PTHR12128">
    <property type="entry name" value="DIHYDRODIPICOLINATE SYNTHASE"/>
    <property type="match status" value="1"/>
</dbReference>
<dbReference type="PROSITE" id="PS00666">
    <property type="entry name" value="DHDPS_2"/>
    <property type="match status" value="1"/>
</dbReference>
<keyword evidence="5 12" id="KW-0963">Cytoplasm</keyword>
<feature type="active site" description="Proton donor/acceptor" evidence="12 14">
    <location>
        <position position="174"/>
    </location>
</feature>
<dbReference type="InterPro" id="IPR005263">
    <property type="entry name" value="DapA"/>
</dbReference>
<dbReference type="PANTHER" id="PTHR12128:SF66">
    <property type="entry name" value="4-HYDROXY-2-OXOGLUTARATE ALDOLASE, MITOCHONDRIAL"/>
    <property type="match status" value="1"/>
</dbReference>
<dbReference type="Gene3D" id="3.20.20.70">
    <property type="entry name" value="Aldolase class I"/>
    <property type="match status" value="1"/>
</dbReference>
<evidence type="ECO:0000256" key="4">
    <source>
        <dbReference type="ARBA" id="ARBA00012086"/>
    </source>
</evidence>
<comment type="subunit">
    <text evidence="12">Homotetramer; dimer of dimers.</text>
</comment>
<reference evidence="18" key="1">
    <citation type="submission" date="2016-10" db="EMBL/GenBank/DDBJ databases">
        <authorList>
            <person name="Varghese N."/>
            <person name="Submissions S."/>
        </authorList>
    </citation>
    <scope>NUCLEOTIDE SEQUENCE [LARGE SCALE GENOMIC DNA]</scope>
    <source>
        <strain evidence="18">DSM 45413</strain>
    </source>
</reference>
<organism evidence="17 18">
    <name type="scientific">Trujillonella endophytica</name>
    <dbReference type="NCBI Taxonomy" id="673521"/>
    <lineage>
        <taxon>Bacteria</taxon>
        <taxon>Bacillati</taxon>
        <taxon>Actinomycetota</taxon>
        <taxon>Actinomycetes</taxon>
        <taxon>Geodermatophilales</taxon>
        <taxon>Geodermatophilaceae</taxon>
        <taxon>Trujillonella</taxon>
    </lineage>
</organism>
<sequence length="325" mass="33341">MQSPGGTAAAVGAPAAAVPPRSAPGASGTDRRAPDNLPVVSAFGPVLTALVTPFDDDGSVDEEAFVALHRHVVANGSDGIVACGSTGEAATLTAAEHLRVIELAVSEKPAGSQVIAGTGSNDTRHACEMTARATELGVDGVLSVTPYYNKPNRRGLLAHYAEVARSTDKPVLLYNIPSRAAIDVPNDLLAEIGASAENIVGVKQANDANLAPIDGLDLYAGNDETFARALDLGAVGGILVASHVVGNEMRRMVTEPERRAEIDASLRDVYAALGVTTNPIGVKAALALLGHCSAGLRLPLVEADDAETAVIRAMLERRGLLAPVG</sequence>
<keyword evidence="9 12" id="KW-0456">Lyase</keyword>
<evidence type="ECO:0000256" key="13">
    <source>
        <dbReference type="PIRNR" id="PIRNR001365"/>
    </source>
</evidence>
<feature type="compositionally biased region" description="Low complexity" evidence="16">
    <location>
        <begin position="1"/>
        <end position="28"/>
    </location>
</feature>
<comment type="catalytic activity">
    <reaction evidence="11 12">
        <text>L-aspartate 4-semialdehyde + pyruvate = (2S,4S)-4-hydroxy-2,3,4,5-tetrahydrodipicolinate + H2O + H(+)</text>
        <dbReference type="Rhea" id="RHEA:34171"/>
        <dbReference type="ChEBI" id="CHEBI:15361"/>
        <dbReference type="ChEBI" id="CHEBI:15377"/>
        <dbReference type="ChEBI" id="CHEBI:15378"/>
        <dbReference type="ChEBI" id="CHEBI:67139"/>
        <dbReference type="ChEBI" id="CHEBI:537519"/>
        <dbReference type="EC" id="4.3.3.7"/>
    </reaction>
</comment>
<feature type="site" description="Part of a proton relay during catalysis" evidence="12">
    <location>
        <position position="148"/>
    </location>
</feature>
<dbReference type="InterPro" id="IPR020624">
    <property type="entry name" value="Schiff_base-form_aldolases_CS"/>
</dbReference>
<evidence type="ECO:0000256" key="16">
    <source>
        <dbReference type="SAM" id="MobiDB-lite"/>
    </source>
</evidence>
<dbReference type="SUPFAM" id="SSF51569">
    <property type="entry name" value="Aldolase"/>
    <property type="match status" value="1"/>
</dbReference>
<dbReference type="GO" id="GO:0005829">
    <property type="term" value="C:cytosol"/>
    <property type="evidence" value="ECO:0007669"/>
    <property type="project" value="TreeGrafter"/>
</dbReference>
<evidence type="ECO:0000256" key="1">
    <source>
        <dbReference type="ARBA" id="ARBA00003294"/>
    </source>
</evidence>
<evidence type="ECO:0000256" key="2">
    <source>
        <dbReference type="ARBA" id="ARBA00005120"/>
    </source>
</evidence>
<dbReference type="NCBIfam" id="TIGR00674">
    <property type="entry name" value="dapA"/>
    <property type="match status" value="1"/>
</dbReference>
<evidence type="ECO:0000256" key="3">
    <source>
        <dbReference type="ARBA" id="ARBA00007592"/>
    </source>
</evidence>
<comment type="caution">
    <text evidence="12">Was originally thought to be a dihydrodipicolinate synthase (DHDPS), catalyzing the condensation of (S)-aspartate-beta-semialdehyde [(S)-ASA] and pyruvate to dihydrodipicolinate (DHDP). However, it was shown in E.coli that the product of the enzymatic reaction is not dihydrodipicolinate but in fact (4S)-4-hydroxy-2,3,4,5-tetrahydro-(2S)-dipicolinic acid (HTPA), and that the consecutive dehydration reaction leading to DHDP is not spontaneous but catalyzed by DapB.</text>
</comment>
<feature type="site" description="Part of a proton relay during catalysis" evidence="12">
    <location>
        <position position="85"/>
    </location>
</feature>
<comment type="similarity">
    <text evidence="3 12 13">Belongs to the DapA family.</text>
</comment>
<dbReference type="PROSITE" id="PS00665">
    <property type="entry name" value="DHDPS_1"/>
    <property type="match status" value="1"/>
</dbReference>
<evidence type="ECO:0000256" key="15">
    <source>
        <dbReference type="PIRSR" id="PIRSR001365-2"/>
    </source>
</evidence>
<keyword evidence="8 12" id="KW-0457">Lysine biosynthesis</keyword>
<evidence type="ECO:0000256" key="5">
    <source>
        <dbReference type="ARBA" id="ARBA00022490"/>
    </source>
</evidence>
<feature type="region of interest" description="Disordered" evidence="16">
    <location>
        <begin position="1"/>
        <end position="36"/>
    </location>
</feature>
<keyword evidence="7 12" id="KW-0220">Diaminopimelate biosynthesis</keyword>
<dbReference type="Proteomes" id="UP000198960">
    <property type="component" value="Unassembled WGS sequence"/>
</dbReference>
<dbReference type="InterPro" id="IPR013785">
    <property type="entry name" value="Aldolase_TIM"/>
</dbReference>